<proteinExistence type="predicted"/>
<organism evidence="1 2">
    <name type="scientific">Crocosphaera chwakensis CCY0110</name>
    <dbReference type="NCBI Taxonomy" id="391612"/>
    <lineage>
        <taxon>Bacteria</taxon>
        <taxon>Bacillati</taxon>
        <taxon>Cyanobacteriota</taxon>
        <taxon>Cyanophyceae</taxon>
        <taxon>Oscillatoriophycideae</taxon>
        <taxon>Chroococcales</taxon>
        <taxon>Aphanothecaceae</taxon>
        <taxon>Crocosphaera</taxon>
        <taxon>Crocosphaera chwakensis</taxon>
    </lineage>
</organism>
<reference evidence="1 2" key="1">
    <citation type="submission" date="2007-03" db="EMBL/GenBank/DDBJ databases">
        <authorList>
            <person name="Stal L."/>
            <person name="Ferriera S."/>
            <person name="Johnson J."/>
            <person name="Kravitz S."/>
            <person name="Beeson K."/>
            <person name="Sutton G."/>
            <person name="Rogers Y.-H."/>
            <person name="Friedman R."/>
            <person name="Frazier M."/>
            <person name="Venter J.C."/>
        </authorList>
    </citation>
    <scope>NUCLEOTIDE SEQUENCE [LARGE SCALE GENOMIC DNA]</scope>
    <source>
        <strain evidence="1 2">CCY0110</strain>
    </source>
</reference>
<gene>
    <name evidence="1" type="ORF">CY0110_19742</name>
</gene>
<sequence length="63" mass="7545">MAFVQCVFILVPYLKRLNYFMVKKLLFVLLLAFRQERIPLLLNFMKPKKPLKMVPKNLMLCSI</sequence>
<evidence type="ECO:0000313" key="1">
    <source>
        <dbReference type="EMBL" id="EAZ94062.1"/>
    </source>
</evidence>
<keyword evidence="2" id="KW-1185">Reference proteome</keyword>
<dbReference type="AlphaFoldDB" id="A3IJT0"/>
<name>A3IJT0_9CHRO</name>
<dbReference type="Proteomes" id="UP000003781">
    <property type="component" value="Unassembled WGS sequence"/>
</dbReference>
<dbReference type="EMBL" id="AAXW01000002">
    <property type="protein sequence ID" value="EAZ94062.1"/>
    <property type="molecule type" value="Genomic_DNA"/>
</dbReference>
<protein>
    <submittedName>
        <fullName evidence="1">Uncharacterized protein</fullName>
    </submittedName>
</protein>
<evidence type="ECO:0000313" key="2">
    <source>
        <dbReference type="Proteomes" id="UP000003781"/>
    </source>
</evidence>
<accession>A3IJT0</accession>
<comment type="caution">
    <text evidence="1">The sequence shown here is derived from an EMBL/GenBank/DDBJ whole genome shotgun (WGS) entry which is preliminary data.</text>
</comment>